<keyword evidence="3" id="KW-1185">Reference proteome</keyword>
<proteinExistence type="predicted"/>
<dbReference type="RefSeq" id="WP_090597666.1">
    <property type="nucleotide sequence ID" value="NZ_FNCS01000012.1"/>
</dbReference>
<dbReference type="STRING" id="440168.SAMN04487974_11263"/>
<evidence type="ECO:0000313" key="3">
    <source>
        <dbReference type="Proteomes" id="UP000199495"/>
    </source>
</evidence>
<dbReference type="EMBL" id="FNCS01000012">
    <property type="protein sequence ID" value="SDG91643.1"/>
    <property type="molecule type" value="Genomic_DNA"/>
</dbReference>
<feature type="chain" id="PRO_5011689715" evidence="1">
    <location>
        <begin position="20"/>
        <end position="199"/>
    </location>
</feature>
<sequence length="199" mass="21161">MRLFVLPVLTACLAVPAAAQEVLTLPIPEVQDAPVIVLEEVLPPAPESTETVPENPYYDDRSTSASIIDSLYNAINRQEYLRAWSYFEQAYSDADIEAMQADFDAFAAGYADTQSVDILIGAEITEGTAGTQYSAIPVALAATQRDGSTESFAGCYTLSLPQPGNQATPPFRPLSIVSSELAPAEGALEAILPASCTPQ</sequence>
<dbReference type="Proteomes" id="UP000199495">
    <property type="component" value="Unassembled WGS sequence"/>
</dbReference>
<protein>
    <submittedName>
        <fullName evidence="2">Uncharacterized protein</fullName>
    </submittedName>
</protein>
<name>A0A1G7Y5K8_9HYPH</name>
<evidence type="ECO:0000256" key="1">
    <source>
        <dbReference type="SAM" id="SignalP"/>
    </source>
</evidence>
<organism evidence="2 3">
    <name type="scientific">Pelagibacterium luteolum</name>
    <dbReference type="NCBI Taxonomy" id="440168"/>
    <lineage>
        <taxon>Bacteria</taxon>
        <taxon>Pseudomonadati</taxon>
        <taxon>Pseudomonadota</taxon>
        <taxon>Alphaproteobacteria</taxon>
        <taxon>Hyphomicrobiales</taxon>
        <taxon>Devosiaceae</taxon>
        <taxon>Pelagibacterium</taxon>
    </lineage>
</organism>
<gene>
    <name evidence="2" type="ORF">SAMN04487974_11263</name>
</gene>
<reference evidence="2 3" key="1">
    <citation type="submission" date="2016-10" db="EMBL/GenBank/DDBJ databases">
        <authorList>
            <person name="de Groot N.N."/>
        </authorList>
    </citation>
    <scope>NUCLEOTIDE SEQUENCE [LARGE SCALE GENOMIC DNA]</scope>
    <source>
        <strain evidence="2 3">CGMCC 1.10267</strain>
    </source>
</reference>
<evidence type="ECO:0000313" key="2">
    <source>
        <dbReference type="EMBL" id="SDG91643.1"/>
    </source>
</evidence>
<keyword evidence="1" id="KW-0732">Signal</keyword>
<dbReference type="AlphaFoldDB" id="A0A1G7Y5K8"/>
<dbReference type="OrthoDB" id="7863791at2"/>
<feature type="signal peptide" evidence="1">
    <location>
        <begin position="1"/>
        <end position="19"/>
    </location>
</feature>
<accession>A0A1G7Y5K8</accession>